<sequence length="403" mass="45287">MTKDKKMKPGKVEKSYSNKTPKTNLEKMSHKERAFIAAANRNDRPDVKGRMKSAREASNLHRERTGRGLKLSEDIVMSGNLGEEEESPMRVFQRRHWNPMYNPVPVPITQTGIMQHLRDNPAIANNIVALIEGAQGLRPTEQVEQVEPQMAMELSLFVQVNHQLASQNANQPGRMPQDIPTPPGTLSRKTSYGPTMPTPPQDQSLASPLEGPMMASSPMLNNDSNMATPQMERQPRRRHTSFGQHTALYDIPRFDGNPGPQFMGRSSSTPGNITPGTPFEDDSMIQIGGPQTQMDAMHQNSVLRSPEPQTHMNQVHQSPLDWYAKNQSLPQQANQMPPQQMNQFPTQWNQERPPLDMSYASHFLPSQAAQTSAMENHPYNQFAQPSTDDKFFADLIDFNGGER</sequence>
<gene>
    <name evidence="2" type="ORF">BGAL_0522g00070</name>
</gene>
<reference evidence="2 3" key="1">
    <citation type="submission" date="2017-12" db="EMBL/GenBank/DDBJ databases">
        <title>Comparative genomics of Botrytis spp.</title>
        <authorList>
            <person name="Valero-Jimenez C.A."/>
            <person name="Tapia P."/>
            <person name="Veloso J."/>
            <person name="Silva-Moreno E."/>
            <person name="Staats M."/>
            <person name="Valdes J.H."/>
            <person name="Van Kan J.A.L."/>
        </authorList>
    </citation>
    <scope>NUCLEOTIDE SEQUENCE [LARGE SCALE GENOMIC DNA]</scope>
    <source>
        <strain evidence="2 3">MUCL435</strain>
    </source>
</reference>
<proteinExistence type="predicted"/>
<comment type="caution">
    <text evidence="2">The sequence shown here is derived from an EMBL/GenBank/DDBJ whole genome shotgun (WGS) entry which is preliminary data.</text>
</comment>
<dbReference type="EMBL" id="PQXL01000521">
    <property type="protein sequence ID" value="THV45166.1"/>
    <property type="molecule type" value="Genomic_DNA"/>
</dbReference>
<feature type="region of interest" description="Disordered" evidence="1">
    <location>
        <begin position="167"/>
        <end position="215"/>
    </location>
</feature>
<dbReference type="OrthoDB" id="5397087at2759"/>
<feature type="region of interest" description="Disordered" evidence="1">
    <location>
        <begin position="1"/>
        <end position="65"/>
    </location>
</feature>
<dbReference type="Proteomes" id="UP000308671">
    <property type="component" value="Unassembled WGS sequence"/>
</dbReference>
<organism evidence="2 3">
    <name type="scientific">Botrytis galanthina</name>
    <dbReference type="NCBI Taxonomy" id="278940"/>
    <lineage>
        <taxon>Eukaryota</taxon>
        <taxon>Fungi</taxon>
        <taxon>Dikarya</taxon>
        <taxon>Ascomycota</taxon>
        <taxon>Pezizomycotina</taxon>
        <taxon>Leotiomycetes</taxon>
        <taxon>Helotiales</taxon>
        <taxon>Sclerotiniaceae</taxon>
        <taxon>Botrytis</taxon>
    </lineage>
</organism>
<name>A0A4V4HTD6_9HELO</name>
<evidence type="ECO:0000256" key="1">
    <source>
        <dbReference type="SAM" id="MobiDB-lite"/>
    </source>
</evidence>
<accession>A0A4V4HTD6</accession>
<keyword evidence="3" id="KW-1185">Reference proteome</keyword>
<feature type="compositionally biased region" description="Basic and acidic residues" evidence="1">
    <location>
        <begin position="41"/>
        <end position="65"/>
    </location>
</feature>
<feature type="compositionally biased region" description="Basic and acidic residues" evidence="1">
    <location>
        <begin position="24"/>
        <end position="34"/>
    </location>
</feature>
<evidence type="ECO:0000313" key="2">
    <source>
        <dbReference type="EMBL" id="THV45166.1"/>
    </source>
</evidence>
<dbReference type="AlphaFoldDB" id="A0A4V4HTD6"/>
<evidence type="ECO:0000313" key="3">
    <source>
        <dbReference type="Proteomes" id="UP000308671"/>
    </source>
</evidence>
<protein>
    <submittedName>
        <fullName evidence="2">Uncharacterized protein</fullName>
    </submittedName>
</protein>